<evidence type="ECO:0000256" key="8">
    <source>
        <dbReference type="SAM" id="MobiDB-lite"/>
    </source>
</evidence>
<dbReference type="PROSITE" id="PS50280">
    <property type="entry name" value="SET"/>
    <property type="match status" value="1"/>
</dbReference>
<dbReference type="Proteomes" id="UP000011713">
    <property type="component" value="Unassembled WGS sequence"/>
</dbReference>
<organism evidence="11 12">
    <name type="scientific">Hyaloperonospora arabidopsidis (strain Emoy2)</name>
    <name type="common">Downy mildew agent</name>
    <name type="synonym">Peronospora arabidopsidis</name>
    <dbReference type="NCBI Taxonomy" id="559515"/>
    <lineage>
        <taxon>Eukaryota</taxon>
        <taxon>Sar</taxon>
        <taxon>Stramenopiles</taxon>
        <taxon>Oomycota</taxon>
        <taxon>Peronosporomycetes</taxon>
        <taxon>Peronosporales</taxon>
        <taxon>Peronosporaceae</taxon>
        <taxon>Hyaloperonospora</taxon>
    </lineage>
</organism>
<evidence type="ECO:0000256" key="2">
    <source>
        <dbReference type="ARBA" id="ARBA00022679"/>
    </source>
</evidence>
<name>M4BTP2_HYAAE</name>
<feature type="region of interest" description="Disordered" evidence="8">
    <location>
        <begin position="1002"/>
        <end position="1052"/>
    </location>
</feature>
<dbReference type="EnsemblProtists" id="HpaT809827">
    <property type="protein sequence ID" value="HpaP809827"/>
    <property type="gene ID" value="HpaG809827"/>
</dbReference>
<dbReference type="GO" id="GO:0140951">
    <property type="term" value="F:histone H3K27 trimethyltransferase activity"/>
    <property type="evidence" value="ECO:0007669"/>
    <property type="project" value="UniProtKB-EC"/>
</dbReference>
<evidence type="ECO:0000256" key="7">
    <source>
        <dbReference type="SAM" id="Coils"/>
    </source>
</evidence>
<evidence type="ECO:0000313" key="11">
    <source>
        <dbReference type="EnsemblProtists" id="HpaP809827"/>
    </source>
</evidence>
<protein>
    <submittedName>
        <fullName evidence="11">Uncharacterized protein</fullName>
    </submittedName>
</protein>
<sequence length="1490" mass="167737">MTIPHSSYRLGHSNDCRSLLRCFCATDTHEVIVLFSSSDEASSGLHRSSRRKLRKKAQLKPGHHPPLPSSGDARGDTEVRRTRMSSSKSETSQEIQESKTKVEQPKQLRRPPQLKQAKVAPTTATGASTRSSRKVRGETQQIKEAMSFYELQAQEQMMARFQAQNRKKAPDKQKEPSSTSVAAGQAARKSGRLKWKNGVTASQAKKRAAQQSHAKKCQKPVFLERIDDEQYDSVYDKEEEREQAERVFFTETSVRREKRLRKQKWETRSGVTWVSESGRKSKDKVSVSRKSGDDHHKSSRKQQGVRNMDFVTRPKQQQTTAGRKQKQQAFSITRQSDSSQADKQESEQESVQESDELSGKESEDDEAEVSTLPRYWRQEKVPSQPKLKSKVIFDLSTAVGPTKRSYKNTASALPPRGFCASEASEHIVLDDTSEAGSVTEISSWELQEQEKMFSRLHAQKKNVSSDVSSTDQKKRHYAYGPTGADRTSGSSCRARMGGYQKKTHSIPSSSSSFSPPRPRNGFPASGAKFAADVESTVPPVEIPTTPVVHSTAWRRLIIGKAPPNVIVGTSASPYAYGFDRPLWTYDTTGVLEEECKFRAVGLGTATTEVNTENQVSKQLATIPPSQSEVNVQVRYLVSQELLRIQKYHVQRVRHTLKSMRQQLAEYFRNLQELRSERCRRLRWLEIASKYSRDKPPFEYVVHPETVIYLPNDITAICQSFTMISIRKNAFVEDDPILRYVPYLGDGQEMVIDNDLYSGTTMSKERQIAVFGEGKELNVIKPSARDDEILEYVLRVIIEKCGTSEHVFRALEEAGFSQPRIDYLGMKEQARATKVTATRMAKVKELVAAQQKSFRDEQSGNTVAGKNVYKALYNLAQHQWFLQNTSEHQSLGVRLQPPLSVFESNYANAPEALGIRDRAAYEGLVEWHRDLFCRRCYSYDCSEHGIQNPQRRARADPVYPMVIALDVLLAGQETMSRESLVADECSPKDTTLSVESEEAIVLTGSDSSSSLDDEAQNNTNQPILVDQPSSDPAALNRRSRRTQTRISSLASKSLQSQEKMLEIQRLAKLERQRKRREKFSRAPDNSEYLDDSYLPAVTATQQMLLSETQPCGPFCKLSAGDIGQSDSCEPMRRIDAVLVRKLAATLGPNACMLSAMVRSPWCTCAQIFNFLTEEKKRSDSGDYSGNENNLLMATQRQQKGRHSAVAGLNRSLSKRVREHCSFDHEKKLSYEPCNHEGVCDGTCQCTQRGHSCNKTCSCSRDCPNRFQGCKCSAGKCYTLACPCYTAGRECDPDYCFHCGASDAAVMAFHPTLSSQSCYDLHICCNVNMLRNSTQKKIGVAFSATHGWGAFALEPIRRDEFVLEYTGELITDEEAERRGAMYDRKFVSYLFGVNSEYVVDAARKGNKAKFANHRTKKKANMNVKVIVSNGEHRIGLFAREAIEVGAELFFDYGYTHDSAPIWSHHGRSMSEQFVYDIIGDENELDNALHSSW</sequence>
<keyword evidence="7" id="KW-0175">Coiled coil</keyword>
<dbReference type="InterPro" id="IPR046341">
    <property type="entry name" value="SET_dom_sf"/>
</dbReference>
<evidence type="ECO:0000313" key="12">
    <source>
        <dbReference type="Proteomes" id="UP000011713"/>
    </source>
</evidence>
<feature type="compositionally biased region" description="Basic and acidic residues" evidence="8">
    <location>
        <begin position="277"/>
        <end position="296"/>
    </location>
</feature>
<dbReference type="eggNOG" id="KOG1079">
    <property type="taxonomic scope" value="Eukaryota"/>
</dbReference>
<dbReference type="OMA" id="NDITAIC"/>
<keyword evidence="12" id="KW-1185">Reference proteome</keyword>
<evidence type="ECO:0000259" key="10">
    <source>
        <dbReference type="PROSITE" id="PS51633"/>
    </source>
</evidence>
<dbReference type="VEuPathDB" id="FungiDB:HpaG809827"/>
<dbReference type="SMART" id="SM00317">
    <property type="entry name" value="SET"/>
    <property type="match status" value="1"/>
</dbReference>
<dbReference type="HOGENOM" id="CLU_253096_0_0_1"/>
<dbReference type="InterPro" id="IPR041355">
    <property type="entry name" value="Pre-SET_CXC"/>
</dbReference>
<dbReference type="STRING" id="559515.M4BTP2"/>
<keyword evidence="2" id="KW-0808">Transferase</keyword>
<dbReference type="PANTHER" id="PTHR45747">
    <property type="entry name" value="HISTONE-LYSINE N-METHYLTRANSFERASE E(Z)"/>
    <property type="match status" value="1"/>
</dbReference>
<accession>M4BTP2</accession>
<feature type="region of interest" description="Disordered" evidence="8">
    <location>
        <begin position="459"/>
        <end position="526"/>
    </location>
</feature>
<evidence type="ECO:0000256" key="5">
    <source>
        <dbReference type="ARBA" id="ARBA00023163"/>
    </source>
</evidence>
<reference evidence="12" key="1">
    <citation type="journal article" date="2010" name="Science">
        <title>Signatures of adaptation to obligate biotrophy in the Hyaloperonospora arabidopsidis genome.</title>
        <authorList>
            <person name="Baxter L."/>
            <person name="Tripathy S."/>
            <person name="Ishaque N."/>
            <person name="Boot N."/>
            <person name="Cabral A."/>
            <person name="Kemen E."/>
            <person name="Thines M."/>
            <person name="Ah-Fong A."/>
            <person name="Anderson R."/>
            <person name="Badejoko W."/>
            <person name="Bittner-Eddy P."/>
            <person name="Boore J.L."/>
            <person name="Chibucos M.C."/>
            <person name="Coates M."/>
            <person name="Dehal P."/>
            <person name="Delehaunty K."/>
            <person name="Dong S."/>
            <person name="Downton P."/>
            <person name="Dumas B."/>
            <person name="Fabro G."/>
            <person name="Fronick C."/>
            <person name="Fuerstenberg S.I."/>
            <person name="Fulton L."/>
            <person name="Gaulin E."/>
            <person name="Govers F."/>
            <person name="Hughes L."/>
            <person name="Humphray S."/>
            <person name="Jiang R.H."/>
            <person name="Judelson H."/>
            <person name="Kamoun S."/>
            <person name="Kyung K."/>
            <person name="Meijer H."/>
            <person name="Minx P."/>
            <person name="Morris P."/>
            <person name="Nelson J."/>
            <person name="Phuntumart V."/>
            <person name="Qutob D."/>
            <person name="Rehmany A."/>
            <person name="Rougon-Cardoso A."/>
            <person name="Ryden P."/>
            <person name="Torto-Alalibo T."/>
            <person name="Studholme D."/>
            <person name="Wang Y."/>
            <person name="Win J."/>
            <person name="Wood J."/>
            <person name="Clifton S.W."/>
            <person name="Rogers J."/>
            <person name="Van den Ackerveken G."/>
            <person name="Jones J.D."/>
            <person name="McDowell J.M."/>
            <person name="Beynon J."/>
            <person name="Tyler B.M."/>
        </authorList>
    </citation>
    <scope>NUCLEOTIDE SEQUENCE [LARGE SCALE GENOMIC DNA]</scope>
    <source>
        <strain evidence="12">Emoy2</strain>
    </source>
</reference>
<dbReference type="SUPFAM" id="SSF82199">
    <property type="entry name" value="SET domain"/>
    <property type="match status" value="1"/>
</dbReference>
<evidence type="ECO:0000256" key="3">
    <source>
        <dbReference type="ARBA" id="ARBA00022691"/>
    </source>
</evidence>
<dbReference type="CDD" id="cd10519">
    <property type="entry name" value="SET_EZH"/>
    <property type="match status" value="1"/>
</dbReference>
<evidence type="ECO:0000256" key="4">
    <source>
        <dbReference type="ARBA" id="ARBA00023015"/>
    </source>
</evidence>
<feature type="compositionally biased region" description="Polar residues" evidence="8">
    <location>
        <begin position="84"/>
        <end position="95"/>
    </location>
</feature>
<proteinExistence type="predicted"/>
<dbReference type="InterPro" id="IPR001214">
    <property type="entry name" value="SET_dom"/>
</dbReference>
<dbReference type="InterPro" id="IPR026489">
    <property type="entry name" value="CXC_dom"/>
</dbReference>
<feature type="compositionally biased region" description="Basic residues" evidence="8">
    <location>
        <begin position="47"/>
        <end position="63"/>
    </location>
</feature>
<reference evidence="11" key="2">
    <citation type="submission" date="2015-06" db="UniProtKB">
        <authorList>
            <consortium name="EnsemblProtists"/>
        </authorList>
    </citation>
    <scope>IDENTIFICATION</scope>
    <source>
        <strain evidence="11">Emoy2</strain>
    </source>
</reference>
<dbReference type="PANTHER" id="PTHR45747:SF4">
    <property type="entry name" value="HISTONE-LYSINE N-METHYLTRANSFERASE E(Z)"/>
    <property type="match status" value="1"/>
</dbReference>
<comment type="catalytic activity">
    <reaction evidence="6">
        <text>L-lysyl(27)-[histone H3] + 3 S-adenosyl-L-methionine = N(6),N(6),N(6)-trimethyl-L-lysyl(27)-[histone H3] + 3 S-adenosyl-L-homocysteine + 3 H(+)</text>
        <dbReference type="Rhea" id="RHEA:60292"/>
        <dbReference type="Rhea" id="RHEA-COMP:15535"/>
        <dbReference type="Rhea" id="RHEA-COMP:15548"/>
        <dbReference type="ChEBI" id="CHEBI:15378"/>
        <dbReference type="ChEBI" id="CHEBI:29969"/>
        <dbReference type="ChEBI" id="CHEBI:57856"/>
        <dbReference type="ChEBI" id="CHEBI:59789"/>
        <dbReference type="ChEBI" id="CHEBI:61961"/>
        <dbReference type="EC" id="2.1.1.356"/>
    </reaction>
</comment>
<feature type="compositionally biased region" description="Acidic residues" evidence="8">
    <location>
        <begin position="347"/>
        <end position="368"/>
    </location>
</feature>
<dbReference type="InterPro" id="IPR033467">
    <property type="entry name" value="Tesmin/TSO1-like_CXC"/>
</dbReference>
<dbReference type="GO" id="GO:0005634">
    <property type="term" value="C:nucleus"/>
    <property type="evidence" value="ECO:0007669"/>
    <property type="project" value="TreeGrafter"/>
</dbReference>
<dbReference type="InParanoid" id="M4BTP2"/>
<feature type="region of interest" description="Disordered" evidence="8">
    <location>
        <begin position="39"/>
        <end position="139"/>
    </location>
</feature>
<dbReference type="SMART" id="SM01114">
    <property type="entry name" value="CXC"/>
    <property type="match status" value="1"/>
</dbReference>
<keyword evidence="5" id="KW-0804">Transcription</keyword>
<dbReference type="GO" id="GO:0003682">
    <property type="term" value="F:chromatin binding"/>
    <property type="evidence" value="ECO:0007669"/>
    <property type="project" value="TreeGrafter"/>
</dbReference>
<dbReference type="Pfam" id="PF18264">
    <property type="entry name" value="preSET_CXC"/>
    <property type="match status" value="1"/>
</dbReference>
<evidence type="ECO:0000256" key="1">
    <source>
        <dbReference type="ARBA" id="ARBA00022603"/>
    </source>
</evidence>
<dbReference type="InterPro" id="IPR045318">
    <property type="entry name" value="EZH1/2-like"/>
</dbReference>
<feature type="domain" description="SET" evidence="9">
    <location>
        <begin position="1334"/>
        <end position="1451"/>
    </location>
</feature>
<keyword evidence="1" id="KW-0489">Methyltransferase</keyword>
<feature type="region of interest" description="Disordered" evidence="8">
    <location>
        <begin position="255"/>
        <end position="383"/>
    </location>
</feature>
<feature type="compositionally biased region" description="Polar residues" evidence="8">
    <location>
        <begin position="461"/>
        <end position="470"/>
    </location>
</feature>
<feature type="coiled-coil region" evidence="7">
    <location>
        <begin position="649"/>
        <end position="676"/>
    </location>
</feature>
<feature type="compositionally biased region" description="Basic and acidic residues" evidence="8">
    <location>
        <begin position="96"/>
        <end position="106"/>
    </location>
</feature>
<dbReference type="GO" id="GO:0031507">
    <property type="term" value="P:heterochromatin formation"/>
    <property type="evidence" value="ECO:0007669"/>
    <property type="project" value="TreeGrafter"/>
</dbReference>
<evidence type="ECO:0000259" key="9">
    <source>
        <dbReference type="PROSITE" id="PS50280"/>
    </source>
</evidence>
<dbReference type="EMBL" id="JH597858">
    <property type="status" value="NOT_ANNOTATED_CDS"/>
    <property type="molecule type" value="Genomic_DNA"/>
</dbReference>
<dbReference type="Pfam" id="PF00856">
    <property type="entry name" value="SET"/>
    <property type="match status" value="1"/>
</dbReference>
<feature type="compositionally biased region" description="Low complexity" evidence="8">
    <location>
        <begin position="505"/>
        <end position="514"/>
    </location>
</feature>
<keyword evidence="3" id="KW-0949">S-adenosyl-L-methionine</keyword>
<dbReference type="GO" id="GO:0032259">
    <property type="term" value="P:methylation"/>
    <property type="evidence" value="ECO:0007669"/>
    <property type="project" value="UniProtKB-KW"/>
</dbReference>
<feature type="domain" description="CXC" evidence="10">
    <location>
        <begin position="1212"/>
        <end position="1314"/>
    </location>
</feature>
<dbReference type="Gene3D" id="2.170.270.10">
    <property type="entry name" value="SET domain"/>
    <property type="match status" value="1"/>
</dbReference>
<feature type="compositionally biased region" description="Polar residues" evidence="8">
    <location>
        <begin position="314"/>
        <end position="339"/>
    </location>
</feature>
<keyword evidence="4" id="KW-0805">Transcription regulation</keyword>
<feature type="region of interest" description="Disordered" evidence="8">
    <location>
        <begin position="161"/>
        <end position="221"/>
    </location>
</feature>
<dbReference type="PROSITE" id="PS51633">
    <property type="entry name" value="CXC"/>
    <property type="match status" value="1"/>
</dbReference>
<feature type="compositionally biased region" description="Basic residues" evidence="8">
    <location>
        <begin position="204"/>
        <end position="218"/>
    </location>
</feature>
<evidence type="ECO:0000256" key="6">
    <source>
        <dbReference type="ARBA" id="ARBA00048568"/>
    </source>
</evidence>
<feature type="compositionally biased region" description="Polar residues" evidence="8">
    <location>
        <begin position="1015"/>
        <end position="1029"/>
    </location>
</feature>